<evidence type="ECO:0000313" key="5">
    <source>
        <dbReference type="Proteomes" id="UP000038010"/>
    </source>
</evidence>
<organism evidence="4 5">
    <name type="scientific">Cyphellophora attinorum</name>
    <dbReference type="NCBI Taxonomy" id="1664694"/>
    <lineage>
        <taxon>Eukaryota</taxon>
        <taxon>Fungi</taxon>
        <taxon>Dikarya</taxon>
        <taxon>Ascomycota</taxon>
        <taxon>Pezizomycotina</taxon>
        <taxon>Eurotiomycetes</taxon>
        <taxon>Chaetothyriomycetidae</taxon>
        <taxon>Chaetothyriales</taxon>
        <taxon>Cyphellophoraceae</taxon>
        <taxon>Cyphellophora</taxon>
    </lineage>
</organism>
<keyword evidence="1" id="KW-0175">Coiled coil</keyword>
<evidence type="ECO:0000256" key="2">
    <source>
        <dbReference type="SAM" id="MobiDB-lite"/>
    </source>
</evidence>
<accession>A0A0N1GZX7</accession>
<evidence type="ECO:0000256" key="1">
    <source>
        <dbReference type="SAM" id="Coils"/>
    </source>
</evidence>
<feature type="compositionally biased region" description="Low complexity" evidence="2">
    <location>
        <begin position="347"/>
        <end position="361"/>
    </location>
</feature>
<dbReference type="RefSeq" id="XP_017996898.1">
    <property type="nucleotide sequence ID" value="XM_018146352.1"/>
</dbReference>
<dbReference type="AlphaFoldDB" id="A0A0N1GZX7"/>
<dbReference type="SMART" id="SM00721">
    <property type="entry name" value="BAR"/>
    <property type="match status" value="1"/>
</dbReference>
<evidence type="ECO:0000259" key="3">
    <source>
        <dbReference type="PROSITE" id="PS51021"/>
    </source>
</evidence>
<dbReference type="SUPFAM" id="SSF103657">
    <property type="entry name" value="BAR/IMD domain-like"/>
    <property type="match status" value="1"/>
</dbReference>
<evidence type="ECO:0000313" key="4">
    <source>
        <dbReference type="EMBL" id="KPI36935.1"/>
    </source>
</evidence>
<dbReference type="InterPro" id="IPR004148">
    <property type="entry name" value="BAR_dom"/>
</dbReference>
<dbReference type="STRING" id="1664694.A0A0N1GZX7"/>
<reference evidence="4 5" key="1">
    <citation type="submission" date="2015-06" db="EMBL/GenBank/DDBJ databases">
        <title>Draft genome of the ant-associated black yeast Phialophora attae CBS 131958.</title>
        <authorList>
            <person name="Moreno L.F."/>
            <person name="Stielow B.J."/>
            <person name="de Hoog S."/>
            <person name="Vicente V.A."/>
            <person name="Weiss V.A."/>
            <person name="de Vries M."/>
            <person name="Cruz L.M."/>
            <person name="Souza E.M."/>
        </authorList>
    </citation>
    <scope>NUCLEOTIDE SEQUENCE [LARGE SCALE GENOMIC DNA]</scope>
    <source>
        <strain evidence="4 5">CBS 131958</strain>
    </source>
</reference>
<feature type="compositionally biased region" description="Low complexity" evidence="2">
    <location>
        <begin position="235"/>
        <end position="250"/>
    </location>
</feature>
<dbReference type="EMBL" id="LFJN01000027">
    <property type="protein sequence ID" value="KPI36935.1"/>
    <property type="molecule type" value="Genomic_DNA"/>
</dbReference>
<dbReference type="OrthoDB" id="14167at2759"/>
<protein>
    <recommendedName>
        <fullName evidence="3">BAR domain-containing protein</fullName>
    </recommendedName>
</protein>
<proteinExistence type="predicted"/>
<dbReference type="Pfam" id="PF03114">
    <property type="entry name" value="BAR"/>
    <property type="match status" value="1"/>
</dbReference>
<comment type="caution">
    <text evidence="4">The sequence shown here is derived from an EMBL/GenBank/DDBJ whole genome shotgun (WGS) entry which is preliminary data.</text>
</comment>
<feature type="compositionally biased region" description="Pro residues" evidence="2">
    <location>
        <begin position="362"/>
        <end position="379"/>
    </location>
</feature>
<feature type="coiled-coil region" evidence="1">
    <location>
        <begin position="126"/>
        <end position="195"/>
    </location>
</feature>
<dbReference type="Proteomes" id="UP000038010">
    <property type="component" value="Unassembled WGS sequence"/>
</dbReference>
<name>A0A0N1GZX7_9EURO</name>
<dbReference type="GeneID" id="28738232"/>
<dbReference type="GO" id="GO:0005737">
    <property type="term" value="C:cytoplasm"/>
    <property type="evidence" value="ECO:0007669"/>
    <property type="project" value="InterPro"/>
</dbReference>
<sequence length="388" mass="44147">MNMNKKFDRLKQWTNERMGQEVKTNVSDDFKALEMEMDLRQQGLDKMQKSMNAYVKTISKRSEIDPKEKVLPIASLGGSMITHGEDFDPDSEFGQCLNLLGRTQERLARSQESYIESASSTWLESLERSLVQMKEYQAARKKLETRRLAYDTSLAKMQKAKKEDFRFEEELRSQKAKYEDSEDDVQRRMQDIRDNDPQSVADLGLFLEAQLEYHEKCRAALLQLQSEWPASTQAPRSRPNPRSRSSTMRSYTQPEPEPEPIPEVRPTIRSNTSRQISQNNSPRPAINRAITYDNAPSARRDLSPAYPVQLARIPSDSLMVKTARMNLRTQHDGDVFADDSSPDGDRAASPISSNASSSGRRAPPPPPPSRSKKPPPPVPQKRASVIYT</sequence>
<feature type="compositionally biased region" description="Polar residues" evidence="2">
    <location>
        <begin position="268"/>
        <end position="282"/>
    </location>
</feature>
<dbReference type="InterPro" id="IPR027267">
    <property type="entry name" value="AH/BAR_dom_sf"/>
</dbReference>
<dbReference type="PROSITE" id="PS51021">
    <property type="entry name" value="BAR"/>
    <property type="match status" value="1"/>
</dbReference>
<dbReference type="Gene3D" id="1.20.1270.60">
    <property type="entry name" value="Arfaptin homology (AH) domain/BAR domain"/>
    <property type="match status" value="1"/>
</dbReference>
<feature type="region of interest" description="Disordered" evidence="2">
    <location>
        <begin position="229"/>
        <end position="300"/>
    </location>
</feature>
<gene>
    <name evidence="4" type="ORF">AB675_6089</name>
</gene>
<feature type="region of interest" description="Disordered" evidence="2">
    <location>
        <begin position="330"/>
        <end position="388"/>
    </location>
</feature>
<dbReference type="VEuPathDB" id="FungiDB:AB675_6089"/>
<keyword evidence="5" id="KW-1185">Reference proteome</keyword>
<feature type="domain" description="BAR" evidence="3">
    <location>
        <begin position="15"/>
        <end position="237"/>
    </location>
</feature>